<keyword evidence="6" id="KW-1185">Reference proteome</keyword>
<dbReference type="Gene3D" id="3.30.70.100">
    <property type="match status" value="1"/>
</dbReference>
<dbReference type="AlphaFoldDB" id="A0A348B3E7"/>
<name>A0A348B3E7_9CREN</name>
<sequence>MVRRWSDTEVVPTLRRLYVRVSGRVQGVGFRNFVLRNAKRLGLRGYVVNLPDGTVEIVAEGHEEMLKRLLKLASRGPPLAEVRNLEFSFHEYTGEFQDFVVRK</sequence>
<dbReference type="EMBL" id="AP018553">
    <property type="protein sequence ID" value="BBD72699.1"/>
    <property type="molecule type" value="Genomic_DNA"/>
</dbReference>
<dbReference type="Proteomes" id="UP000616143">
    <property type="component" value="Unassembled WGS sequence"/>
</dbReference>
<comment type="similarity">
    <text evidence="2">Belongs to the acylphosphatase family.</text>
</comment>
<reference evidence="4" key="3">
    <citation type="journal article" date="2019" name="BMC Res. Notes">
        <title>Complete genome sequence of the Sulfodiicoccus acidiphilus strain HS-1T, the first crenarchaeon that lacks polB3, isolated from an acidic hot spring in Ohwaku-dani, Hakone, Japan.</title>
        <authorList>
            <person name="Sakai H.D."/>
            <person name="Kurosawa N."/>
        </authorList>
    </citation>
    <scope>NUCLEOTIDE SEQUENCE</scope>
    <source>
        <strain evidence="4">HS-1</strain>
    </source>
</reference>
<dbReference type="InterPro" id="IPR020456">
    <property type="entry name" value="Acylphosphatase"/>
</dbReference>
<dbReference type="Proteomes" id="UP000276741">
    <property type="component" value="Chromosome"/>
</dbReference>
<evidence type="ECO:0000313" key="4">
    <source>
        <dbReference type="EMBL" id="BBD72699.1"/>
    </source>
</evidence>
<feature type="active site" evidence="1">
    <location>
        <position position="31"/>
    </location>
</feature>
<dbReference type="KEGG" id="sacd:HS1genome_1088"/>
<dbReference type="InterPro" id="IPR036046">
    <property type="entry name" value="Acylphosphatase-like_dom_sf"/>
</dbReference>
<evidence type="ECO:0000313" key="6">
    <source>
        <dbReference type="Proteomes" id="UP000276741"/>
    </source>
</evidence>
<evidence type="ECO:0000313" key="5">
    <source>
        <dbReference type="EMBL" id="GGT95426.1"/>
    </source>
</evidence>
<reference evidence="5" key="1">
    <citation type="journal article" date="2014" name="Int. J. Syst. Evol. Microbiol.">
        <title>Complete genome sequence of Corynebacterium casei LMG S-19264T (=DSM 44701T), isolated from a smear-ripened cheese.</title>
        <authorList>
            <consortium name="US DOE Joint Genome Institute (JGI-PGF)"/>
            <person name="Walter F."/>
            <person name="Albersmeier A."/>
            <person name="Kalinowski J."/>
            <person name="Ruckert C."/>
        </authorList>
    </citation>
    <scope>NUCLEOTIDE SEQUENCE</scope>
    <source>
        <strain evidence="5">JCM 31740</strain>
    </source>
</reference>
<dbReference type="Pfam" id="PF00708">
    <property type="entry name" value="Acylphosphatase"/>
    <property type="match status" value="1"/>
</dbReference>
<dbReference type="NCBIfam" id="NF011012">
    <property type="entry name" value="PRK14440.1"/>
    <property type="match status" value="1"/>
</dbReference>
<dbReference type="PANTHER" id="PTHR47268:SF4">
    <property type="entry name" value="ACYLPHOSPHATASE"/>
    <property type="match status" value="1"/>
</dbReference>
<evidence type="ECO:0000259" key="3">
    <source>
        <dbReference type="PROSITE" id="PS51160"/>
    </source>
</evidence>
<dbReference type="SUPFAM" id="SSF54975">
    <property type="entry name" value="Acylphosphatase/BLUF domain-like"/>
    <property type="match status" value="1"/>
</dbReference>
<dbReference type="InterPro" id="IPR017968">
    <property type="entry name" value="Acylphosphatase_CS"/>
</dbReference>
<dbReference type="GO" id="GO:0003998">
    <property type="term" value="F:acylphosphatase activity"/>
    <property type="evidence" value="ECO:0007669"/>
    <property type="project" value="UniProtKB-EC"/>
</dbReference>
<protein>
    <recommendedName>
        <fullName evidence="1">acylphosphatase</fullName>
        <ecNumber evidence="1">3.6.1.7</ecNumber>
    </recommendedName>
</protein>
<reference evidence="5" key="4">
    <citation type="submission" date="2020-09" db="EMBL/GenBank/DDBJ databases">
        <authorList>
            <person name="Sun Q."/>
            <person name="Ohkuma M."/>
        </authorList>
    </citation>
    <scope>NUCLEOTIDE SEQUENCE</scope>
    <source>
        <strain evidence="5">JCM 31740</strain>
    </source>
</reference>
<gene>
    <name evidence="5" type="ORF">GCM10007116_11180</name>
    <name evidence="4" type="ORF">HS1genome_1088</name>
</gene>
<feature type="domain" description="Acylphosphatase-like" evidence="3">
    <location>
        <begin position="16"/>
        <end position="103"/>
    </location>
</feature>
<dbReference type="EC" id="3.6.1.7" evidence="1"/>
<proteinExistence type="inferred from homology"/>
<evidence type="ECO:0000256" key="1">
    <source>
        <dbReference type="PROSITE-ProRule" id="PRU00520"/>
    </source>
</evidence>
<dbReference type="EMBL" id="BMQS01000009">
    <property type="protein sequence ID" value="GGT95426.1"/>
    <property type="molecule type" value="Genomic_DNA"/>
</dbReference>
<keyword evidence="1" id="KW-0378">Hydrolase</keyword>
<organism evidence="4 6">
    <name type="scientific">Sulfodiicoccus acidiphilus</name>
    <dbReference type="NCBI Taxonomy" id="1670455"/>
    <lineage>
        <taxon>Archaea</taxon>
        <taxon>Thermoproteota</taxon>
        <taxon>Thermoprotei</taxon>
        <taxon>Sulfolobales</taxon>
        <taxon>Sulfolobaceae</taxon>
        <taxon>Sulfodiicoccus</taxon>
    </lineage>
</organism>
<reference evidence="6" key="2">
    <citation type="submission" date="2018-04" db="EMBL/GenBank/DDBJ databases">
        <title>Complete genome sequence of Sulfodiicoccus acidiphilus strain HS-1.</title>
        <authorList>
            <person name="Sakai H.D."/>
            <person name="Kurosawa N."/>
        </authorList>
    </citation>
    <scope>NUCLEOTIDE SEQUENCE [LARGE SCALE GENOMIC DNA]</scope>
    <source>
        <strain evidence="6">HS-1</strain>
    </source>
</reference>
<evidence type="ECO:0000256" key="2">
    <source>
        <dbReference type="RuleBase" id="RU004168"/>
    </source>
</evidence>
<dbReference type="InterPro" id="IPR001792">
    <property type="entry name" value="Acylphosphatase-like_dom"/>
</dbReference>
<dbReference type="PANTHER" id="PTHR47268">
    <property type="entry name" value="ACYLPHOSPHATASE"/>
    <property type="match status" value="1"/>
</dbReference>
<feature type="active site" evidence="1">
    <location>
        <position position="49"/>
    </location>
</feature>
<dbReference type="PROSITE" id="PS00150">
    <property type="entry name" value="ACYLPHOSPHATASE_1"/>
    <property type="match status" value="1"/>
</dbReference>
<dbReference type="PROSITE" id="PS51160">
    <property type="entry name" value="ACYLPHOSPHATASE_3"/>
    <property type="match status" value="1"/>
</dbReference>
<comment type="catalytic activity">
    <reaction evidence="1">
        <text>an acyl phosphate + H2O = a carboxylate + phosphate + H(+)</text>
        <dbReference type="Rhea" id="RHEA:14965"/>
        <dbReference type="ChEBI" id="CHEBI:15377"/>
        <dbReference type="ChEBI" id="CHEBI:15378"/>
        <dbReference type="ChEBI" id="CHEBI:29067"/>
        <dbReference type="ChEBI" id="CHEBI:43474"/>
        <dbReference type="ChEBI" id="CHEBI:59918"/>
        <dbReference type="EC" id="3.6.1.7"/>
    </reaction>
</comment>
<accession>A0A348B3E7</accession>